<dbReference type="EC" id="2.4.1.16" evidence="2"/>
<evidence type="ECO:0000256" key="1">
    <source>
        <dbReference type="ARBA" id="ARBA00004141"/>
    </source>
</evidence>
<feature type="transmembrane region" description="Helical" evidence="7">
    <location>
        <begin position="133"/>
        <end position="154"/>
    </location>
</feature>
<feature type="transmembrane region" description="Helical" evidence="7">
    <location>
        <begin position="920"/>
        <end position="944"/>
    </location>
</feature>
<comment type="subcellular location">
    <subcellularLocation>
        <location evidence="1">Membrane</location>
        <topology evidence="1">Multi-pass membrane protein</topology>
    </subcellularLocation>
</comment>
<feature type="transmembrane region" description="Helical" evidence="7">
    <location>
        <begin position="311"/>
        <end position="331"/>
    </location>
</feature>
<dbReference type="Pfam" id="PF03142">
    <property type="entry name" value="Chitin_synth_2"/>
    <property type="match status" value="1"/>
</dbReference>
<evidence type="ECO:0000256" key="4">
    <source>
        <dbReference type="ARBA" id="ARBA00022692"/>
    </source>
</evidence>
<keyword evidence="10" id="KW-1185">Reference proteome</keyword>
<evidence type="ECO:0000256" key="5">
    <source>
        <dbReference type="ARBA" id="ARBA00022989"/>
    </source>
</evidence>
<dbReference type="GO" id="GO:0006031">
    <property type="term" value="P:chitin biosynthetic process"/>
    <property type="evidence" value="ECO:0007669"/>
    <property type="project" value="TreeGrafter"/>
</dbReference>
<accession>A0AAD5L259</accession>
<comment type="caution">
    <text evidence="9">The sequence shown here is derived from an EMBL/GenBank/DDBJ whole genome shotgun (WGS) entry which is preliminary data.</text>
</comment>
<keyword evidence="3" id="KW-0328">Glycosyltransferase</keyword>
<gene>
    <name evidence="9" type="ORF">GHT06_019605</name>
</gene>
<name>A0AAD5L259_9CRUS</name>
<feature type="transmembrane region" description="Helical" evidence="7">
    <location>
        <begin position="65"/>
        <end position="85"/>
    </location>
</feature>
<keyword evidence="3" id="KW-0808">Transferase</keyword>
<evidence type="ECO:0000256" key="7">
    <source>
        <dbReference type="SAM" id="Phobius"/>
    </source>
</evidence>
<dbReference type="AlphaFoldDB" id="A0AAD5L259"/>
<feature type="transmembrane region" description="Helical" evidence="7">
    <location>
        <begin position="863"/>
        <end position="881"/>
    </location>
</feature>
<keyword evidence="4 7" id="KW-0812">Transmembrane</keyword>
<feature type="transmembrane region" description="Helical" evidence="7">
    <location>
        <begin position="106"/>
        <end position="127"/>
    </location>
</feature>
<dbReference type="Pfam" id="PF23000">
    <property type="entry name" value="ChitinSynthase_IV_N"/>
    <property type="match status" value="1"/>
</dbReference>
<protein>
    <recommendedName>
        <fullName evidence="2">chitin synthase</fullName>
        <ecNumber evidence="2">2.4.1.16</ecNumber>
    </recommendedName>
</protein>
<feature type="transmembrane region" description="Helical" evidence="7">
    <location>
        <begin position="795"/>
        <end position="823"/>
    </location>
</feature>
<dbReference type="InterPro" id="IPR055120">
    <property type="entry name" value="Chs-1/2_IV_N"/>
</dbReference>
<dbReference type="Gene3D" id="3.90.550.10">
    <property type="entry name" value="Spore Coat Polysaccharide Biosynthesis Protein SpsA, Chain A"/>
    <property type="match status" value="1"/>
</dbReference>
<feature type="transmembrane region" description="Helical" evidence="7">
    <location>
        <begin position="1099"/>
        <end position="1118"/>
    </location>
</feature>
<evidence type="ECO:0000256" key="2">
    <source>
        <dbReference type="ARBA" id="ARBA00012543"/>
    </source>
</evidence>
<dbReference type="InterPro" id="IPR004835">
    <property type="entry name" value="Chitin_synth"/>
</dbReference>
<feature type="transmembrane region" description="Helical" evidence="7">
    <location>
        <begin position="385"/>
        <end position="408"/>
    </location>
</feature>
<feature type="transmembrane region" description="Helical" evidence="7">
    <location>
        <begin position="829"/>
        <end position="851"/>
    </location>
</feature>
<feature type="transmembrane region" description="Helical" evidence="7">
    <location>
        <begin position="253"/>
        <end position="278"/>
    </location>
</feature>
<dbReference type="EMBL" id="WJBH02000008">
    <property type="protein sequence ID" value="KAI9554333.1"/>
    <property type="molecule type" value="Genomic_DNA"/>
</dbReference>
<evidence type="ECO:0000313" key="10">
    <source>
        <dbReference type="Proteomes" id="UP000820818"/>
    </source>
</evidence>
<keyword evidence="6 7" id="KW-0472">Membrane</keyword>
<dbReference type="GO" id="GO:0071944">
    <property type="term" value="C:cell periphery"/>
    <property type="evidence" value="ECO:0007669"/>
    <property type="project" value="TreeGrafter"/>
</dbReference>
<feature type="domain" description="Chitin synthase chs-1/2 N-terminal putative transporter" evidence="8">
    <location>
        <begin position="9"/>
        <end position="271"/>
    </location>
</feature>
<dbReference type="PANTHER" id="PTHR22914">
    <property type="entry name" value="CHITIN SYNTHASE"/>
    <property type="match status" value="1"/>
</dbReference>
<dbReference type="Proteomes" id="UP000820818">
    <property type="component" value="Linkage Group LG8"/>
</dbReference>
<dbReference type="GO" id="GO:0004100">
    <property type="term" value="F:chitin synthase activity"/>
    <property type="evidence" value="ECO:0007669"/>
    <property type="project" value="UniProtKB-EC"/>
</dbReference>
<evidence type="ECO:0000259" key="8">
    <source>
        <dbReference type="Pfam" id="PF23000"/>
    </source>
</evidence>
<dbReference type="GO" id="GO:0016020">
    <property type="term" value="C:membrane"/>
    <property type="evidence" value="ECO:0007669"/>
    <property type="project" value="UniProtKB-SubCell"/>
</dbReference>
<dbReference type="PANTHER" id="PTHR22914:SF42">
    <property type="entry name" value="CHITIN SYNTHASE"/>
    <property type="match status" value="1"/>
</dbReference>
<dbReference type="InterPro" id="IPR029044">
    <property type="entry name" value="Nucleotide-diphossugar_trans"/>
</dbReference>
<dbReference type="SUPFAM" id="SSF53448">
    <property type="entry name" value="Nucleotide-diphospho-sugar transferases"/>
    <property type="match status" value="1"/>
</dbReference>
<evidence type="ECO:0000256" key="6">
    <source>
        <dbReference type="ARBA" id="ARBA00023136"/>
    </source>
</evidence>
<organism evidence="9 10">
    <name type="scientific">Daphnia sinensis</name>
    <dbReference type="NCBI Taxonomy" id="1820382"/>
    <lineage>
        <taxon>Eukaryota</taxon>
        <taxon>Metazoa</taxon>
        <taxon>Ecdysozoa</taxon>
        <taxon>Arthropoda</taxon>
        <taxon>Crustacea</taxon>
        <taxon>Branchiopoda</taxon>
        <taxon>Diplostraca</taxon>
        <taxon>Cladocera</taxon>
        <taxon>Anomopoda</taxon>
        <taxon>Daphniidae</taxon>
        <taxon>Daphnia</taxon>
        <taxon>Daphnia similis group</taxon>
    </lineage>
</organism>
<feature type="transmembrane region" description="Helical" evidence="7">
    <location>
        <begin position="343"/>
        <end position="365"/>
    </location>
</feature>
<keyword evidence="5 7" id="KW-1133">Transmembrane helix</keyword>
<sequence length="1221" mass="138883">MDKRKLRLCGKLIACCVAFIVVLSTGLASKAAIFFMTSSMGQELKELYPGGRHRYANTIQHVERFACWMWSLFFSFAVPELFGFLQSLHICLSRRDCWTRPRFVDFTIVLLFETAHALGMALLFGSVLPCLSVVHGILITNCLYLVPALFNFLSRKPDDQRRGAKMTVDGLAFLAQLSGCLHLVFIRRTAVTLGNSYDSSFTQRQQMVDYMFPLSVFLVSLGWWENHVDKDAPVGFIKSLGRIKENTKNTRPFIQLFVSLWKLLVFLGTMLILISVIFPDGRSADANLNSFLFIIKQGLHQFWSSAIPVDWISPLYIFVIQSIGSLLFYWFGTFACKIGAQRCGFALPVVLITPVLISTLTVAHYNKVDPFPTLMSFGTYTNHHHPWILLALSFIWFLSQTWITLHIWEPVELNSRVTDTKWYNSLLIEHSVNLSSPRYRNQEDITLTCPTNCTVTTRIFAVATMWHESSDEMMTILKSIFRMDKDQSERRANRDCKVIDPHLYHYDTHIFFDDAFQSGVKDSDASKVVNQFVNEFILMVDKVNSQWTNSTSPLTSTVSVTPYGGRMVWILPGKTKMTVHLKDKTKIRIKKRWSQVMYIDYLIRYEMENCLDMTNVLLLTLDGDMKFRPKAVHTLVDLMNSQKDIGIVCNRSHPIGSAGATVWYQIFEYAIGFWLLKPSEDLLGSILCASGCFSIIRASVLLDEEIMNKFTALSEEAHHMIQRDQGEDRWLCTLLIKRGYRLAYCANSSAYTHCPETFEEFYNQRRRWALSLIANTLDVIWNCRQIVKVNPNISWLYIVFQAVLLTMGLLCPGSVLLALVYISATTFCLSPWISLSVHSVLIFIFVFTCFLASTRVQLKMAKCLSVLYGLILAAVVVYWLTAMAGEFGIQTLWSIHNVFFLCLASCIALAGCLHPSEIRCLLAGPIYLLLTPSMSILLLLYSIINLNVVSWGTRDSHPPETARPSTEIGTKNTKVVNAAENLQISNEDSETSKTTHQISIDVACQQPYETKQDSEESSGSKTPIPWLSDQDIHRIEASLDWDLETEVKLSKQLRQVKSLSDEENSYWNNLIAQKLFPIVDSSKEHKERISADLIRLRNWSFTFFILLNSLFVALIFGMQVNDNLMSQSLHNTDSLNYYETLESTNVNGGRLSQTTPVHITLVFLAGLMLVIQFTALLVSRVKNLIRILSSVHFTLLRKSPPSMDSSVVLTRFNTANQNEDS</sequence>
<reference evidence="9 10" key="1">
    <citation type="submission" date="2022-05" db="EMBL/GenBank/DDBJ databases">
        <title>A multi-omics perspective on studying reproductive biology in Daphnia sinensis.</title>
        <authorList>
            <person name="Jia J."/>
        </authorList>
    </citation>
    <scope>NUCLEOTIDE SEQUENCE [LARGE SCALE GENOMIC DNA]</scope>
    <source>
        <strain evidence="9 10">WSL</strain>
    </source>
</reference>
<evidence type="ECO:0000313" key="9">
    <source>
        <dbReference type="EMBL" id="KAI9554333.1"/>
    </source>
</evidence>
<evidence type="ECO:0000256" key="3">
    <source>
        <dbReference type="ARBA" id="ARBA00022676"/>
    </source>
</evidence>
<proteinExistence type="predicted"/>
<feature type="transmembrane region" description="Helical" evidence="7">
    <location>
        <begin position="1159"/>
        <end position="1178"/>
    </location>
</feature>